<dbReference type="InterPro" id="IPR000634">
    <property type="entry name" value="Ser/Thr_deHydtase_PyrdxlP-BS"/>
</dbReference>
<dbReference type="OMA" id="TANHAVQ"/>
<evidence type="ECO:0000259" key="3">
    <source>
        <dbReference type="Pfam" id="PF14821"/>
    </source>
</evidence>
<dbReference type="Pfam" id="PF02423">
    <property type="entry name" value="OCD_Mu_crystall"/>
    <property type="match status" value="1"/>
</dbReference>
<dbReference type="EMBL" id="GL349451">
    <property type="protein sequence ID" value="KNC48373.1"/>
    <property type="molecule type" value="Genomic_DNA"/>
</dbReference>
<comment type="cofactor">
    <cofactor evidence="1">
        <name>pyridoxal 5'-phosphate</name>
        <dbReference type="ChEBI" id="CHEBI:597326"/>
    </cofactor>
</comment>
<dbReference type="SUPFAM" id="SSF53686">
    <property type="entry name" value="Tryptophan synthase beta subunit-like PLP-dependent enzymes"/>
    <property type="match status" value="1"/>
</dbReference>
<dbReference type="PROSITE" id="PS00165">
    <property type="entry name" value="DEHYDRATASE_SER_THR"/>
    <property type="match status" value="1"/>
</dbReference>
<dbReference type="STRING" id="461836.A0A0L0DAP8"/>
<dbReference type="Gene3D" id="3.40.50.1100">
    <property type="match status" value="2"/>
</dbReference>
<keyword evidence="2" id="KW-0663">Pyridoxal phosphate</keyword>
<dbReference type="Gene3D" id="3.40.50.720">
    <property type="entry name" value="NAD(P)-binding Rossmann-like Domain"/>
    <property type="match status" value="1"/>
</dbReference>
<dbReference type="InterPro" id="IPR023401">
    <property type="entry name" value="ODC_N"/>
</dbReference>
<dbReference type="InterPro" id="IPR051166">
    <property type="entry name" value="Threonine_Synthase"/>
</dbReference>
<organism evidence="4 5">
    <name type="scientific">Thecamonas trahens ATCC 50062</name>
    <dbReference type="NCBI Taxonomy" id="461836"/>
    <lineage>
        <taxon>Eukaryota</taxon>
        <taxon>Apusozoa</taxon>
        <taxon>Apusomonadida</taxon>
        <taxon>Apusomonadidae</taxon>
        <taxon>Thecamonas</taxon>
    </lineage>
</organism>
<feature type="domain" description="Threonine synthase N-terminal" evidence="3">
    <location>
        <begin position="3"/>
        <end position="81"/>
    </location>
</feature>
<dbReference type="PANTHER" id="PTHR42690">
    <property type="entry name" value="THREONINE SYNTHASE FAMILY MEMBER"/>
    <property type="match status" value="1"/>
</dbReference>
<dbReference type="GO" id="GO:0046360">
    <property type="term" value="P:2-oxobutyrate biosynthetic process"/>
    <property type="evidence" value="ECO:0007669"/>
    <property type="project" value="TreeGrafter"/>
</dbReference>
<dbReference type="Proteomes" id="UP000054408">
    <property type="component" value="Unassembled WGS sequence"/>
</dbReference>
<dbReference type="GeneID" id="25564344"/>
<dbReference type="OrthoDB" id="5203861at2759"/>
<sequence length="795" mass="81170">MVTYVSTRGQAPAVDFATAVLAGQAPDGGLYVPSSLPHLSLPRLASLIDADYAALAAAVMAPFVGDSLTTEELDAVLRSAFAAPDRFDTSDVAPLASLASHPDTSILELWHGPSLAFKDMAIGVLARLLAIFAARAPGPKPTNIVVATSGDTGPAAVAAAAGIDPALLHLWVLFPHNRVSREQAAQMQCELPPNVTVLEVANSDSDSLDTILDDVFNDKALAKDVSLGSLNSINVARVLLQSVHYIYAFLAHIRARAGPGPHSSSALCSLMLAHPIRFAVPTGACGDMVGGLYAAAMGLPVSEFVIATNANAIVADTLTHARLVPPPPVVPTLSNAIDILVPYNLWRFLYHTAAAECPTTLSAWIDAFRSGATVTLPPLAAWGTPAPFRATSISDATTLATIAATYAADSYLLDPHSAVALAGSVAIPPPSAGQLHTICLATAHPAKFVDVVHAALPLVDAPAGIAHPSMDAALAATANHAVQLPSVAAANAYLRRAMLELTSSHAPPARDVHIASPDDIAAAVSWADALAAARLAFSASPDDIVGPMPMAFDFADACGESHVKGAHIGGSSIFALKVASSFYKASPSGSGLVLVFSATNGAPLAVLLDNARLTDMRTAAAGTLAITTLRPGPITKLAILGAGIQASKQLASLAAAVEIRSDALAAADVVITATPASNPLIASPDWLAPSALVVAVGSDSPHKQELDASVLHAALSAGGAVIVDSIEQTAAFGELRSIAHVLPHPGVFTLGDIVRGTALPPPASALTIVDLTGMGVQDAALAEIVYNRLASPSRL</sequence>
<dbReference type="Gene3D" id="3.30.1780.10">
    <property type="entry name" value="ornithine cyclodeaminase, domain 1"/>
    <property type="match status" value="1"/>
</dbReference>
<dbReference type="GO" id="GO:0009071">
    <property type="term" value="P:serine family amino acid catabolic process"/>
    <property type="evidence" value="ECO:0007669"/>
    <property type="project" value="TreeGrafter"/>
</dbReference>
<dbReference type="eggNOG" id="KOG2616">
    <property type="taxonomic scope" value="Eukaryota"/>
</dbReference>
<accession>A0A0L0DAP8</accession>
<dbReference type="AlphaFoldDB" id="A0A0L0DAP8"/>
<dbReference type="PANTHER" id="PTHR42690:SF1">
    <property type="entry name" value="THREONINE SYNTHASE-LIKE 2"/>
    <property type="match status" value="1"/>
</dbReference>
<proteinExistence type="predicted"/>
<dbReference type="InterPro" id="IPR036291">
    <property type="entry name" value="NAD(P)-bd_dom_sf"/>
</dbReference>
<dbReference type="GO" id="GO:0030170">
    <property type="term" value="F:pyridoxal phosphate binding"/>
    <property type="evidence" value="ECO:0007669"/>
    <property type="project" value="InterPro"/>
</dbReference>
<protein>
    <submittedName>
        <fullName evidence="4">Threonine synthase</fullName>
    </submittedName>
</protein>
<dbReference type="RefSeq" id="XP_013758493.1">
    <property type="nucleotide sequence ID" value="XM_013903039.1"/>
</dbReference>
<reference evidence="4 5" key="1">
    <citation type="submission" date="2010-05" db="EMBL/GenBank/DDBJ databases">
        <title>The Genome Sequence of Thecamonas trahens ATCC 50062.</title>
        <authorList>
            <consortium name="The Broad Institute Genome Sequencing Platform"/>
            <person name="Russ C."/>
            <person name="Cuomo C."/>
            <person name="Shea T."/>
            <person name="Young S.K."/>
            <person name="Zeng Q."/>
            <person name="Koehrsen M."/>
            <person name="Haas B."/>
            <person name="Borodovsky M."/>
            <person name="Guigo R."/>
            <person name="Alvarado L."/>
            <person name="Berlin A."/>
            <person name="Bochicchio J."/>
            <person name="Borenstein D."/>
            <person name="Chapman S."/>
            <person name="Chen Z."/>
            <person name="Freedman E."/>
            <person name="Gellesch M."/>
            <person name="Goldberg J."/>
            <person name="Griggs A."/>
            <person name="Gujja S."/>
            <person name="Heilman E."/>
            <person name="Heiman D."/>
            <person name="Hepburn T."/>
            <person name="Howarth C."/>
            <person name="Jen D."/>
            <person name="Larson L."/>
            <person name="Mehta T."/>
            <person name="Park D."/>
            <person name="Pearson M."/>
            <person name="Roberts A."/>
            <person name="Saif S."/>
            <person name="Shenoy N."/>
            <person name="Sisk P."/>
            <person name="Stolte C."/>
            <person name="Sykes S."/>
            <person name="Thomson T."/>
            <person name="Walk T."/>
            <person name="White J."/>
            <person name="Yandava C."/>
            <person name="Burger G."/>
            <person name="Gray M.W."/>
            <person name="Holland P.W.H."/>
            <person name="King N."/>
            <person name="Lang F.B.F."/>
            <person name="Roger A.J."/>
            <person name="Ruiz-Trillo I."/>
            <person name="Lander E."/>
            <person name="Nusbaum C."/>
        </authorList>
    </citation>
    <scope>NUCLEOTIDE SEQUENCE [LARGE SCALE GENOMIC DNA]</scope>
    <source>
        <strain evidence="4 5">ATCC 50062</strain>
    </source>
</reference>
<dbReference type="InterPro" id="IPR036052">
    <property type="entry name" value="TrpB-like_PALP_sf"/>
</dbReference>
<keyword evidence="5" id="KW-1185">Reference proteome</keyword>
<gene>
    <name evidence="4" type="ORF">AMSG_04822</name>
</gene>
<dbReference type="Gene3D" id="3.90.1380.10">
    <property type="entry name" value="Threonine synthase, N-terminal domain"/>
    <property type="match status" value="1"/>
</dbReference>
<dbReference type="InterPro" id="IPR029144">
    <property type="entry name" value="Thr_synth_N"/>
</dbReference>
<dbReference type="SUPFAM" id="SSF51735">
    <property type="entry name" value="NAD(P)-binding Rossmann-fold domains"/>
    <property type="match status" value="1"/>
</dbReference>
<dbReference type="InterPro" id="IPR003462">
    <property type="entry name" value="ODC_Mu_crystall"/>
</dbReference>
<name>A0A0L0DAP8_THETB</name>
<dbReference type="eggNOG" id="KOG3007">
    <property type="taxonomic scope" value="Eukaryota"/>
</dbReference>
<dbReference type="Pfam" id="PF14821">
    <property type="entry name" value="Thr_synth_N"/>
    <property type="match status" value="1"/>
</dbReference>
<evidence type="ECO:0000256" key="1">
    <source>
        <dbReference type="ARBA" id="ARBA00001933"/>
    </source>
</evidence>
<evidence type="ECO:0000256" key="2">
    <source>
        <dbReference type="ARBA" id="ARBA00022898"/>
    </source>
</evidence>
<evidence type="ECO:0000313" key="5">
    <source>
        <dbReference type="Proteomes" id="UP000054408"/>
    </source>
</evidence>
<evidence type="ECO:0000313" key="4">
    <source>
        <dbReference type="EMBL" id="KNC48373.1"/>
    </source>
</evidence>
<dbReference type="InterPro" id="IPR037158">
    <property type="entry name" value="Thr_synth_N_sf"/>
</dbReference>